<feature type="transmembrane region" description="Helical" evidence="2">
    <location>
        <begin position="148"/>
        <end position="165"/>
    </location>
</feature>
<feature type="transmembrane region" description="Helical" evidence="2">
    <location>
        <begin position="177"/>
        <end position="195"/>
    </location>
</feature>
<keyword evidence="2" id="KW-0472">Membrane</keyword>
<keyword evidence="2" id="KW-0812">Transmembrane</keyword>
<evidence type="ECO:0000256" key="2">
    <source>
        <dbReference type="SAM" id="Phobius"/>
    </source>
</evidence>
<feature type="transmembrane region" description="Helical" evidence="2">
    <location>
        <begin position="316"/>
        <end position="335"/>
    </location>
</feature>
<sequence>MSEAFFWKHWDKTSKYSYLIIFALFVICVLYYLTSYIIGEDAVLNWIVVSKSQPVRVLLDTFSSGAIDFNTYANNFLISETFQGSDIKINYTAAYIFLLMLGTGATIYLSVITYLSRFWYVVGIALFALFAVNLKLEQLLLFGRSDKAALIGTFILYLPLSYYFNAFAKNASFLKRVIAFFSVTTLFVLIIYFFAEVNNPFLYLANYGIIFPIIASIAFIFMVSIEIVGAFLYFITRSNTENSKNTLTHFLLIFLIYFINLLLVYLHNRKFIEWDIYYVDEFILLLFSVIIGIWGFKHRSTLFESFLPFRFQGALIYLALGIICFGTIGYLFNTANDPLIETMEDAIIFSHLCFGFFFFIYIISNFIGLLYNNLKVYKVVYEPKRMPYFTSRLVGLIAVAALFFQSNRLAMDQAIAGYYNGIGDLYTAVDDFYVAEQYYKLGSQYGLQNHRSNYGLASLANKENDNSKALYHYQKSILKKPTIYAYVNLANIYAANGLFFDALFTLKEGLDLFPNNEEIRNNLGVLYAQTDIADSAFLFLNVKGNSRLTSNVARTNVINLLAKNRINTSVDSLMDLYGKDDYLPYQNNLLVIGNQNKQNLLNHSGHDFDIDSVLNPNTSAYVFNNAFNNLYGQDTSIISGLNRFTEHPENFVDHNNLEFVKALNLYKEGDLIKAFRLVDILQSNSSADVGYYNNMLGLWALQQRAFRSAIEFFDRAVTYDFEEAKVNLAIALLRDDSLASAKMVMEQLIEEQGPNENSVISTLMKLMDIKDIASITNLPDREKCMALWIHQRQFSFNEVLSIIRSIEQNYTKQLAIYEALDYTIQFGSDPDVQQLLDMVREMEAQGSRLVTDLYWLELKWLVKKKHFNEIEGILARISDDHRNSVKKQFYQAVVSMQNGSAGDKLETLKTLSEQDPFFEPMLVYSAELFHNELKDDLLAYNTLLNALQINPYSIELNKAYALQSLRSGLISYGERAMVNLKPMLSPRDFADFQKIYQMELTKIESENTEWQ</sequence>
<comment type="caution">
    <text evidence="3">The sequence shown here is derived from an EMBL/GenBank/DDBJ whole genome shotgun (WGS) entry which is preliminary data.</text>
</comment>
<dbReference type="PROSITE" id="PS50005">
    <property type="entry name" value="TPR"/>
    <property type="match status" value="1"/>
</dbReference>
<dbReference type="Proteomes" id="UP001172082">
    <property type="component" value="Unassembled WGS sequence"/>
</dbReference>
<protein>
    <recommendedName>
        <fullName evidence="5">Tetratricopeptide repeat protein</fullName>
    </recommendedName>
</protein>
<evidence type="ECO:0008006" key="5">
    <source>
        <dbReference type="Google" id="ProtNLM"/>
    </source>
</evidence>
<feature type="repeat" description="TPR" evidence="1">
    <location>
        <begin position="483"/>
        <end position="516"/>
    </location>
</feature>
<dbReference type="EMBL" id="JAUJEA010000007">
    <property type="protein sequence ID" value="MDN5203433.1"/>
    <property type="molecule type" value="Genomic_DNA"/>
</dbReference>
<evidence type="ECO:0000313" key="3">
    <source>
        <dbReference type="EMBL" id="MDN5203433.1"/>
    </source>
</evidence>
<proteinExistence type="predicted"/>
<feature type="transmembrane region" description="Helical" evidence="2">
    <location>
        <begin position="278"/>
        <end position="296"/>
    </location>
</feature>
<feature type="transmembrane region" description="Helical" evidence="2">
    <location>
        <begin position="118"/>
        <end position="136"/>
    </location>
</feature>
<dbReference type="InterPro" id="IPR019734">
    <property type="entry name" value="TPR_rpt"/>
</dbReference>
<name>A0ABT8KUX7_9BACT</name>
<dbReference type="Gene3D" id="1.25.40.10">
    <property type="entry name" value="Tetratricopeptide repeat domain"/>
    <property type="match status" value="2"/>
</dbReference>
<feature type="transmembrane region" description="Helical" evidence="2">
    <location>
        <begin position="347"/>
        <end position="374"/>
    </location>
</feature>
<feature type="transmembrane region" description="Helical" evidence="2">
    <location>
        <begin position="386"/>
        <end position="404"/>
    </location>
</feature>
<dbReference type="SMART" id="SM00028">
    <property type="entry name" value="TPR"/>
    <property type="match status" value="2"/>
</dbReference>
<reference evidence="3" key="1">
    <citation type="submission" date="2023-06" db="EMBL/GenBank/DDBJ databases">
        <title>Genomic of Parafulvivirga corallium.</title>
        <authorList>
            <person name="Wang G."/>
        </authorList>
    </citation>
    <scope>NUCLEOTIDE SEQUENCE</scope>
    <source>
        <strain evidence="3">BMA10</strain>
    </source>
</reference>
<accession>A0ABT8KUX7</accession>
<evidence type="ECO:0000313" key="4">
    <source>
        <dbReference type="Proteomes" id="UP001172082"/>
    </source>
</evidence>
<keyword evidence="4" id="KW-1185">Reference proteome</keyword>
<keyword evidence="2" id="KW-1133">Transmembrane helix</keyword>
<dbReference type="RefSeq" id="WP_346753455.1">
    <property type="nucleotide sequence ID" value="NZ_JAUJEA010000007.1"/>
</dbReference>
<feature type="transmembrane region" description="Helical" evidence="2">
    <location>
        <begin position="16"/>
        <end position="38"/>
    </location>
</feature>
<keyword evidence="1" id="KW-0802">TPR repeat</keyword>
<organism evidence="3 4">
    <name type="scientific">Splendidivirga corallicola</name>
    <dbReference type="NCBI Taxonomy" id="3051826"/>
    <lineage>
        <taxon>Bacteria</taxon>
        <taxon>Pseudomonadati</taxon>
        <taxon>Bacteroidota</taxon>
        <taxon>Cytophagia</taxon>
        <taxon>Cytophagales</taxon>
        <taxon>Splendidivirgaceae</taxon>
        <taxon>Splendidivirga</taxon>
    </lineage>
</organism>
<dbReference type="InterPro" id="IPR011990">
    <property type="entry name" value="TPR-like_helical_dom_sf"/>
</dbReference>
<feature type="transmembrane region" description="Helical" evidence="2">
    <location>
        <begin position="247"/>
        <end position="266"/>
    </location>
</feature>
<evidence type="ECO:0000256" key="1">
    <source>
        <dbReference type="PROSITE-ProRule" id="PRU00339"/>
    </source>
</evidence>
<feature type="transmembrane region" description="Helical" evidence="2">
    <location>
        <begin position="92"/>
        <end position="111"/>
    </location>
</feature>
<dbReference type="SUPFAM" id="SSF48452">
    <property type="entry name" value="TPR-like"/>
    <property type="match status" value="1"/>
</dbReference>
<feature type="transmembrane region" description="Helical" evidence="2">
    <location>
        <begin position="207"/>
        <end position="235"/>
    </location>
</feature>
<gene>
    <name evidence="3" type="ORF">QQ008_18750</name>
</gene>